<proteinExistence type="predicted"/>
<comment type="cofactor">
    <cofactor evidence="1">
        <name>Mg(2+)</name>
        <dbReference type="ChEBI" id="CHEBI:18420"/>
    </cofactor>
</comment>
<dbReference type="SUPFAM" id="SSF55073">
    <property type="entry name" value="Nucleotide cyclase"/>
    <property type="match status" value="1"/>
</dbReference>
<evidence type="ECO:0000313" key="5">
    <source>
        <dbReference type="EMBL" id="SCZ50763.1"/>
    </source>
</evidence>
<reference evidence="5 6" key="1">
    <citation type="submission" date="2016-10" db="EMBL/GenBank/DDBJ databases">
        <authorList>
            <person name="de Groot N.N."/>
        </authorList>
    </citation>
    <scope>NUCLEOTIDE SEQUENCE [LARGE SCALE GENOMIC DNA]</scope>
    <source>
        <strain evidence="5 6">HLD2</strain>
    </source>
</reference>
<feature type="domain" description="GGDEF" evidence="4">
    <location>
        <begin position="297"/>
        <end position="429"/>
    </location>
</feature>
<evidence type="ECO:0000313" key="6">
    <source>
        <dbReference type="Proteomes" id="UP000199648"/>
    </source>
</evidence>
<dbReference type="Proteomes" id="UP000199648">
    <property type="component" value="Unassembled WGS sequence"/>
</dbReference>
<keyword evidence="6" id="KW-1185">Reference proteome</keyword>
<dbReference type="CDD" id="cd00130">
    <property type="entry name" value="PAS"/>
    <property type="match status" value="1"/>
</dbReference>
<dbReference type="Pfam" id="PF13682">
    <property type="entry name" value="CZB"/>
    <property type="match status" value="1"/>
</dbReference>
<dbReference type="InterPro" id="IPR000014">
    <property type="entry name" value="PAS"/>
</dbReference>
<dbReference type="SMART" id="SM00267">
    <property type="entry name" value="GGDEF"/>
    <property type="match status" value="1"/>
</dbReference>
<organism evidence="5 6">
    <name type="scientific">Thiohalomonas denitrificans</name>
    <dbReference type="NCBI Taxonomy" id="415747"/>
    <lineage>
        <taxon>Bacteria</taxon>
        <taxon>Pseudomonadati</taxon>
        <taxon>Pseudomonadota</taxon>
        <taxon>Gammaproteobacteria</taxon>
        <taxon>Thiohalomonadales</taxon>
        <taxon>Thiohalomonadaceae</taxon>
        <taxon>Thiohalomonas</taxon>
    </lineage>
</organism>
<sequence length="433" mass="49631">MMINHHLFTRLTSHEAQRYTKELELALDAHVRWLDKINTTLLFDLQPDSRDLAEEPHLHCQFGRWYHGVDDSVIQAMSAFEALDHAHRDLHALAKRLLMQNGRGEPISQFDYRMMLEKSLRMRDLITRLRVDFRQDLHLISRLMSKVFDNAGDGVIVTGPDGKILHANRAFTEITGYSIEEAVGRTPGLLSSGRHDETFYERMWQVLTDSGHWEGEIWNRRKDGSIYVEWLSISAIQDDMGKAVSYVGIFSDINKGRENEERLYQLAHYDGLTGLPNRMLFEELFRQALRRARRNGEMIAVMFLDLDGFKLVNDTLGHHSGDLLLKQVAARLRRCLRASDTVARFGGDEFTIVAHDLTSEAIHILSEKVVRALADPYLLNDEEWRITVSLGVSCYPADGSDPEKLLRCADIAMYQVKEAGKNGYRVFEPGMTL</sequence>
<feature type="domain" description="PAC" evidence="3">
    <location>
        <begin position="213"/>
        <end position="265"/>
    </location>
</feature>
<dbReference type="OrthoDB" id="9812260at2"/>
<evidence type="ECO:0000256" key="1">
    <source>
        <dbReference type="ARBA" id="ARBA00001946"/>
    </source>
</evidence>
<dbReference type="PROSITE" id="PS50887">
    <property type="entry name" value="GGDEF"/>
    <property type="match status" value="1"/>
</dbReference>
<protein>
    <submittedName>
        <fullName evidence="5">PAS domain S-box-containing protein/diguanylate cyclase (GGDEF) domain-containing protein</fullName>
    </submittedName>
</protein>
<dbReference type="InterPro" id="IPR029787">
    <property type="entry name" value="Nucleotide_cyclase"/>
</dbReference>
<gene>
    <name evidence="5" type="ORF">SAMN03097708_00493</name>
</gene>
<dbReference type="NCBIfam" id="TIGR00254">
    <property type="entry name" value="GGDEF"/>
    <property type="match status" value="1"/>
</dbReference>
<dbReference type="Pfam" id="PF00990">
    <property type="entry name" value="GGDEF"/>
    <property type="match status" value="1"/>
</dbReference>
<dbReference type="STRING" id="415747.SAMN03097708_00493"/>
<dbReference type="InterPro" id="IPR052163">
    <property type="entry name" value="DGC-Regulatory_Protein"/>
</dbReference>
<dbReference type="PANTHER" id="PTHR46663">
    <property type="entry name" value="DIGUANYLATE CYCLASE DGCT-RELATED"/>
    <property type="match status" value="1"/>
</dbReference>
<dbReference type="InterPro" id="IPR035965">
    <property type="entry name" value="PAS-like_dom_sf"/>
</dbReference>
<dbReference type="PROSITE" id="PS50113">
    <property type="entry name" value="PAC"/>
    <property type="match status" value="1"/>
</dbReference>
<dbReference type="RefSeq" id="WP_092992217.1">
    <property type="nucleotide sequence ID" value="NZ_FMWD01000001.1"/>
</dbReference>
<dbReference type="InterPro" id="IPR025991">
    <property type="entry name" value="Chemoreceptor_zinc-bind_dom"/>
</dbReference>
<dbReference type="NCBIfam" id="TIGR00229">
    <property type="entry name" value="sensory_box"/>
    <property type="match status" value="1"/>
</dbReference>
<dbReference type="InterPro" id="IPR000700">
    <property type="entry name" value="PAS-assoc_C"/>
</dbReference>
<dbReference type="Pfam" id="PF13426">
    <property type="entry name" value="PAS_9"/>
    <property type="match status" value="1"/>
</dbReference>
<dbReference type="FunFam" id="3.30.70.270:FF:000001">
    <property type="entry name" value="Diguanylate cyclase domain protein"/>
    <property type="match status" value="1"/>
</dbReference>
<evidence type="ECO:0000259" key="3">
    <source>
        <dbReference type="PROSITE" id="PS50113"/>
    </source>
</evidence>
<evidence type="ECO:0000259" key="2">
    <source>
        <dbReference type="PROSITE" id="PS50112"/>
    </source>
</evidence>
<dbReference type="EMBL" id="FMWD01000001">
    <property type="protein sequence ID" value="SCZ50763.1"/>
    <property type="molecule type" value="Genomic_DNA"/>
</dbReference>
<dbReference type="InterPro" id="IPR043128">
    <property type="entry name" value="Rev_trsase/Diguanyl_cyclase"/>
</dbReference>
<dbReference type="PANTHER" id="PTHR46663:SF3">
    <property type="entry name" value="SLL0267 PROTEIN"/>
    <property type="match status" value="1"/>
</dbReference>
<dbReference type="PROSITE" id="PS50112">
    <property type="entry name" value="PAS"/>
    <property type="match status" value="1"/>
</dbReference>
<dbReference type="AlphaFoldDB" id="A0A1G5PMR6"/>
<dbReference type="CDD" id="cd01949">
    <property type="entry name" value="GGDEF"/>
    <property type="match status" value="1"/>
</dbReference>
<dbReference type="SMART" id="SM00091">
    <property type="entry name" value="PAS"/>
    <property type="match status" value="1"/>
</dbReference>
<dbReference type="Gene3D" id="3.30.70.270">
    <property type="match status" value="1"/>
</dbReference>
<evidence type="ECO:0000259" key="4">
    <source>
        <dbReference type="PROSITE" id="PS50887"/>
    </source>
</evidence>
<name>A0A1G5PMR6_9GAMM</name>
<dbReference type="InterPro" id="IPR000160">
    <property type="entry name" value="GGDEF_dom"/>
</dbReference>
<feature type="domain" description="PAS" evidence="2">
    <location>
        <begin position="140"/>
        <end position="186"/>
    </location>
</feature>
<dbReference type="GO" id="GO:0003824">
    <property type="term" value="F:catalytic activity"/>
    <property type="evidence" value="ECO:0007669"/>
    <property type="project" value="UniProtKB-ARBA"/>
</dbReference>
<accession>A0A1G5PMR6</accession>
<dbReference type="Gene3D" id="1.20.120.30">
    <property type="entry name" value="Aspartate receptor, ligand-binding domain"/>
    <property type="match status" value="1"/>
</dbReference>
<dbReference type="Gene3D" id="3.30.450.20">
    <property type="entry name" value="PAS domain"/>
    <property type="match status" value="1"/>
</dbReference>
<dbReference type="SUPFAM" id="SSF55785">
    <property type="entry name" value="PYP-like sensor domain (PAS domain)"/>
    <property type="match status" value="1"/>
</dbReference>